<dbReference type="InterPro" id="IPR029058">
    <property type="entry name" value="AB_hydrolase_fold"/>
</dbReference>
<dbReference type="GO" id="GO:0016042">
    <property type="term" value="P:lipid catabolic process"/>
    <property type="evidence" value="ECO:0007669"/>
    <property type="project" value="TreeGrafter"/>
</dbReference>
<dbReference type="PANTHER" id="PTHR11610:SF173">
    <property type="entry name" value="LIPASE DOMAIN-CONTAINING PROTEIN-RELATED"/>
    <property type="match status" value="1"/>
</dbReference>
<keyword evidence="3" id="KW-0964">Secreted</keyword>
<feature type="chain" id="PRO_5035768530" evidence="5">
    <location>
        <begin position="21"/>
        <end position="319"/>
    </location>
</feature>
<keyword evidence="8" id="KW-1185">Reference proteome</keyword>
<dbReference type="InterPro" id="IPR013818">
    <property type="entry name" value="Lipase"/>
</dbReference>
<evidence type="ECO:0000256" key="5">
    <source>
        <dbReference type="SAM" id="SignalP"/>
    </source>
</evidence>
<comment type="caution">
    <text evidence="7">The sequence shown here is derived from an EMBL/GenBank/DDBJ whole genome shotgun (WGS) entry which is preliminary data.</text>
</comment>
<name>A0A8S4D7H8_PLUXY</name>
<dbReference type="PRINTS" id="PR00821">
    <property type="entry name" value="TAGLIPASE"/>
</dbReference>
<evidence type="ECO:0000313" key="7">
    <source>
        <dbReference type="EMBL" id="CAG9090484.1"/>
    </source>
</evidence>
<dbReference type="EMBL" id="CAJHNJ030000002">
    <property type="protein sequence ID" value="CAG9090484.1"/>
    <property type="molecule type" value="Genomic_DNA"/>
</dbReference>
<evidence type="ECO:0000259" key="6">
    <source>
        <dbReference type="Pfam" id="PF00151"/>
    </source>
</evidence>
<keyword evidence="5" id="KW-0732">Signal</keyword>
<sequence>MSYLLKLIFSVAISLALCQGSVIQDGHRQLTRTQLRLKNSNAYVGYNRNYFYSGKRIEPTEAGVKAAVDSDLIKPDLETIVIIHGQYANDTDTDIVAIKNAYLRSAEYNVIIVDWRLAANMGDAAAFSFVPIIAEGVTEFLGFLTTGETPAVATAKLHLVGFGLGAHLAGFASRNLPEKAQRITGLDPAGPRWDARSGRLTTTDAQYVEVIHTDGFGNKAFGIEEPIGHVDFYPNGGRHTQIGCPGHEQLCSHRRALQLFEASVDAGRANGLIGNSCVDMRQMTNNQCKGRTLEMGGLDIIKFGSGIYRMNTKRDYPFF</sequence>
<dbReference type="GO" id="GO:0016298">
    <property type="term" value="F:lipase activity"/>
    <property type="evidence" value="ECO:0007669"/>
    <property type="project" value="InterPro"/>
</dbReference>
<organism evidence="7 8">
    <name type="scientific">Plutella xylostella</name>
    <name type="common">Diamondback moth</name>
    <name type="synonym">Plutella maculipennis</name>
    <dbReference type="NCBI Taxonomy" id="51655"/>
    <lineage>
        <taxon>Eukaryota</taxon>
        <taxon>Metazoa</taxon>
        <taxon>Ecdysozoa</taxon>
        <taxon>Arthropoda</taxon>
        <taxon>Hexapoda</taxon>
        <taxon>Insecta</taxon>
        <taxon>Pterygota</taxon>
        <taxon>Neoptera</taxon>
        <taxon>Endopterygota</taxon>
        <taxon>Lepidoptera</taxon>
        <taxon>Glossata</taxon>
        <taxon>Ditrysia</taxon>
        <taxon>Yponomeutoidea</taxon>
        <taxon>Plutellidae</taxon>
        <taxon>Plutella</taxon>
    </lineage>
</organism>
<evidence type="ECO:0000256" key="3">
    <source>
        <dbReference type="ARBA" id="ARBA00022525"/>
    </source>
</evidence>
<evidence type="ECO:0000256" key="4">
    <source>
        <dbReference type="RuleBase" id="RU004262"/>
    </source>
</evidence>
<reference evidence="7" key="1">
    <citation type="submission" date="2020-11" db="EMBL/GenBank/DDBJ databases">
        <authorList>
            <person name="Whiteford S."/>
        </authorList>
    </citation>
    <scope>NUCLEOTIDE SEQUENCE</scope>
</reference>
<comment type="similarity">
    <text evidence="2 4">Belongs to the AB hydrolase superfamily. Lipase family.</text>
</comment>
<protein>
    <submittedName>
        <fullName evidence="7">(diamondback moth) hypothetical protein</fullName>
    </submittedName>
</protein>
<dbReference type="PANTHER" id="PTHR11610">
    <property type="entry name" value="LIPASE"/>
    <property type="match status" value="1"/>
</dbReference>
<dbReference type="SUPFAM" id="SSF53474">
    <property type="entry name" value="alpha/beta-Hydrolases"/>
    <property type="match status" value="1"/>
</dbReference>
<evidence type="ECO:0000313" key="8">
    <source>
        <dbReference type="Proteomes" id="UP000653454"/>
    </source>
</evidence>
<dbReference type="AlphaFoldDB" id="A0A8S4D7H8"/>
<dbReference type="Proteomes" id="UP000653454">
    <property type="component" value="Unassembled WGS sequence"/>
</dbReference>
<gene>
    <name evidence="7" type="ORF">PLXY2_LOCUS654</name>
</gene>
<accession>A0A8S4D7H8</accession>
<dbReference type="GO" id="GO:0017171">
    <property type="term" value="F:serine hydrolase activity"/>
    <property type="evidence" value="ECO:0007669"/>
    <property type="project" value="TreeGrafter"/>
</dbReference>
<dbReference type="Gene3D" id="3.40.50.1820">
    <property type="entry name" value="alpha/beta hydrolase"/>
    <property type="match status" value="1"/>
</dbReference>
<dbReference type="GO" id="GO:0005615">
    <property type="term" value="C:extracellular space"/>
    <property type="evidence" value="ECO:0007669"/>
    <property type="project" value="TreeGrafter"/>
</dbReference>
<dbReference type="InterPro" id="IPR000734">
    <property type="entry name" value="TAG_lipase"/>
</dbReference>
<comment type="subcellular location">
    <subcellularLocation>
        <location evidence="1">Secreted</location>
    </subcellularLocation>
</comment>
<feature type="domain" description="Lipase" evidence="6">
    <location>
        <begin position="74"/>
        <end position="290"/>
    </location>
</feature>
<dbReference type="Pfam" id="PF00151">
    <property type="entry name" value="Lipase"/>
    <property type="match status" value="1"/>
</dbReference>
<evidence type="ECO:0000256" key="2">
    <source>
        <dbReference type="ARBA" id="ARBA00010701"/>
    </source>
</evidence>
<evidence type="ECO:0000256" key="1">
    <source>
        <dbReference type="ARBA" id="ARBA00004613"/>
    </source>
</evidence>
<feature type="signal peptide" evidence="5">
    <location>
        <begin position="1"/>
        <end position="20"/>
    </location>
</feature>
<proteinExistence type="inferred from homology"/>